<evidence type="ECO:0000313" key="1">
    <source>
        <dbReference type="EMBL" id="KAJ5440103.1"/>
    </source>
</evidence>
<evidence type="ECO:0000313" key="2">
    <source>
        <dbReference type="Proteomes" id="UP001213681"/>
    </source>
</evidence>
<dbReference type="PANTHER" id="PTHR48050:SF13">
    <property type="entry name" value="STEROL 3-BETA-GLUCOSYLTRANSFERASE UGT80A2"/>
    <property type="match status" value="1"/>
</dbReference>
<dbReference type="PANTHER" id="PTHR48050">
    <property type="entry name" value="STEROL 3-BETA-GLUCOSYLTRANSFERASE"/>
    <property type="match status" value="1"/>
</dbReference>
<name>A0AAD6BZY2_9EURO</name>
<dbReference type="GO" id="GO:0016906">
    <property type="term" value="F:sterol 3-beta-glucosyltransferase activity"/>
    <property type="evidence" value="ECO:0007669"/>
    <property type="project" value="UniProtKB-ARBA"/>
</dbReference>
<reference evidence="1" key="1">
    <citation type="submission" date="2022-12" db="EMBL/GenBank/DDBJ databases">
        <authorList>
            <person name="Petersen C."/>
        </authorList>
    </citation>
    <scope>NUCLEOTIDE SEQUENCE</scope>
    <source>
        <strain evidence="1">IBT 16125</strain>
    </source>
</reference>
<reference evidence="1" key="2">
    <citation type="journal article" date="2023" name="IMA Fungus">
        <title>Comparative genomic study of the Penicillium genus elucidates a diverse pangenome and 15 lateral gene transfer events.</title>
        <authorList>
            <person name="Petersen C."/>
            <person name="Sorensen T."/>
            <person name="Nielsen M.R."/>
            <person name="Sondergaard T.E."/>
            <person name="Sorensen J.L."/>
            <person name="Fitzpatrick D.A."/>
            <person name="Frisvad J.C."/>
            <person name="Nielsen K.L."/>
        </authorList>
    </citation>
    <scope>NUCLEOTIDE SEQUENCE</scope>
    <source>
        <strain evidence="1">IBT 16125</strain>
    </source>
</reference>
<dbReference type="Proteomes" id="UP001213681">
    <property type="component" value="Unassembled WGS sequence"/>
</dbReference>
<protein>
    <submittedName>
        <fullName evidence="1">UDP-glucose sterol transferase</fullName>
    </submittedName>
</protein>
<accession>A0AAD6BZY2</accession>
<keyword evidence="1" id="KW-0808">Transferase</keyword>
<dbReference type="Gene3D" id="3.40.50.2000">
    <property type="entry name" value="Glycogen Phosphorylase B"/>
    <property type="match status" value="1"/>
</dbReference>
<dbReference type="GeneID" id="81604726"/>
<proteinExistence type="predicted"/>
<sequence>MTPDTNYQPPQELQDFLDAGELPIYIGFGSIVVNDPLKLTTIIFEARAIISKGWSNISVSDAETPSNIFLLDKCPHDWLFLRVSCVIHHGGAGTTAAGVLVGCPTPVPYNQLTTAKLASAIKTALKASTKRYAEDIGKKMRIETGV</sequence>
<dbReference type="InterPro" id="IPR050426">
    <property type="entry name" value="Glycosyltransferase_28"/>
</dbReference>
<dbReference type="FunFam" id="3.40.50.2000:FF:000009">
    <property type="entry name" value="Sterol 3-beta-glucosyltransferase UGT80A2"/>
    <property type="match status" value="1"/>
</dbReference>
<gene>
    <name evidence="1" type="ORF">N7458_011101</name>
</gene>
<dbReference type="EMBL" id="JAPVEA010000008">
    <property type="protein sequence ID" value="KAJ5440103.1"/>
    <property type="molecule type" value="Genomic_DNA"/>
</dbReference>
<dbReference type="AlphaFoldDB" id="A0AAD6BZY2"/>
<comment type="caution">
    <text evidence="1">The sequence shown here is derived from an EMBL/GenBank/DDBJ whole genome shotgun (WGS) entry which is preliminary data.</text>
</comment>
<dbReference type="RefSeq" id="XP_056763332.1">
    <property type="nucleotide sequence ID" value="XM_056914483.1"/>
</dbReference>
<keyword evidence="2" id="KW-1185">Reference proteome</keyword>
<organism evidence="1 2">
    <name type="scientific">Penicillium daleae</name>
    <dbReference type="NCBI Taxonomy" id="63821"/>
    <lineage>
        <taxon>Eukaryota</taxon>
        <taxon>Fungi</taxon>
        <taxon>Dikarya</taxon>
        <taxon>Ascomycota</taxon>
        <taxon>Pezizomycotina</taxon>
        <taxon>Eurotiomycetes</taxon>
        <taxon>Eurotiomycetidae</taxon>
        <taxon>Eurotiales</taxon>
        <taxon>Aspergillaceae</taxon>
        <taxon>Penicillium</taxon>
    </lineage>
</organism>
<dbReference type="SUPFAM" id="SSF53756">
    <property type="entry name" value="UDP-Glycosyltransferase/glycogen phosphorylase"/>
    <property type="match status" value="1"/>
</dbReference>